<reference evidence="1" key="1">
    <citation type="journal article" date="2014" name="Int. J. Syst. Evol. Microbiol.">
        <title>Complete genome sequence of Corynebacterium casei LMG S-19264T (=DSM 44701T), isolated from a smear-ripened cheese.</title>
        <authorList>
            <consortium name="US DOE Joint Genome Institute (JGI-PGF)"/>
            <person name="Walter F."/>
            <person name="Albersmeier A."/>
            <person name="Kalinowski J."/>
            <person name="Ruckert C."/>
        </authorList>
    </citation>
    <scope>NUCLEOTIDE SEQUENCE</scope>
    <source>
        <strain evidence="1">VKM Ac-1321</strain>
    </source>
</reference>
<name>A0A9W6KSD8_9ACTN</name>
<accession>A0A9W6KSD8</accession>
<keyword evidence="2" id="KW-1185">Reference proteome</keyword>
<evidence type="ECO:0000313" key="2">
    <source>
        <dbReference type="Proteomes" id="UP001143480"/>
    </source>
</evidence>
<dbReference type="Proteomes" id="UP001143480">
    <property type="component" value="Unassembled WGS sequence"/>
</dbReference>
<dbReference type="EMBL" id="BSFP01000089">
    <property type="protein sequence ID" value="GLL07232.1"/>
    <property type="molecule type" value="Genomic_DNA"/>
</dbReference>
<comment type="caution">
    <text evidence="1">The sequence shown here is derived from an EMBL/GenBank/DDBJ whole genome shotgun (WGS) entry which is preliminary data.</text>
</comment>
<gene>
    <name evidence="1" type="ORF">GCM10017581_089840</name>
</gene>
<protein>
    <submittedName>
        <fullName evidence="1">Uncharacterized protein</fullName>
    </submittedName>
</protein>
<proteinExistence type="predicted"/>
<organism evidence="1 2">
    <name type="scientific">Dactylosporangium matsuzakiense</name>
    <dbReference type="NCBI Taxonomy" id="53360"/>
    <lineage>
        <taxon>Bacteria</taxon>
        <taxon>Bacillati</taxon>
        <taxon>Actinomycetota</taxon>
        <taxon>Actinomycetes</taxon>
        <taxon>Micromonosporales</taxon>
        <taxon>Micromonosporaceae</taxon>
        <taxon>Dactylosporangium</taxon>
    </lineage>
</organism>
<sequence>MHQRISDVEEWERTAWQYAREVGVAPPASVLPELLVDLDEAHARLTAADDKLRERLARVCAELSALTAIALIAADSPGPARRFWRTAVRVADQTTDEALQARIRGRRAVFTLYDDLPVSTALTMAEDAVAVSDGRATAGAASGHAARAQGLAQLGCHAEARRALGDLEATFERLGAATADDRRSQWGWGQQRLLHVASFVYAHAGDASRATRAQESALTLYPKQLDQGRAQIELHRATCLIMAGDPIEGALHVTRTLTSLPSPLRHDALIRRSAQHVVEAVPAKAANDPAVCEARHMLTSMASSHG</sequence>
<dbReference type="RefSeq" id="WP_271190073.1">
    <property type="nucleotide sequence ID" value="NZ_BSFP01000089.1"/>
</dbReference>
<dbReference type="AlphaFoldDB" id="A0A9W6KSD8"/>
<reference evidence="1" key="2">
    <citation type="submission" date="2023-01" db="EMBL/GenBank/DDBJ databases">
        <authorList>
            <person name="Sun Q."/>
            <person name="Evtushenko L."/>
        </authorList>
    </citation>
    <scope>NUCLEOTIDE SEQUENCE</scope>
    <source>
        <strain evidence="1">VKM Ac-1321</strain>
    </source>
</reference>
<evidence type="ECO:0000313" key="1">
    <source>
        <dbReference type="EMBL" id="GLL07232.1"/>
    </source>
</evidence>